<dbReference type="Proteomes" id="UP000002171">
    <property type="component" value="Unassembled WGS sequence"/>
</dbReference>
<dbReference type="AlphaFoldDB" id="A0A7U8GQS5"/>
<reference evidence="2 3" key="1">
    <citation type="submission" date="2006-02" db="EMBL/GenBank/DDBJ databases">
        <authorList>
            <person name="Pinhassi J."/>
            <person name="Pedros-Alio C."/>
            <person name="Ferriera S."/>
            <person name="Johnson J."/>
            <person name="Kravitz S."/>
            <person name="Halpern A."/>
            <person name="Remington K."/>
            <person name="Beeson K."/>
            <person name="Tran B."/>
            <person name="Rogers Y.-H."/>
            <person name="Friedman R."/>
            <person name="Venter J.C."/>
        </authorList>
    </citation>
    <scope>NUCLEOTIDE SEQUENCE [LARGE SCALE GENOMIC DNA]</scope>
    <source>
        <strain evidence="2 3">MED92</strain>
    </source>
</reference>
<evidence type="ECO:0000256" key="1">
    <source>
        <dbReference type="SAM" id="MobiDB-lite"/>
    </source>
</evidence>
<protein>
    <submittedName>
        <fullName evidence="2">Uncharacterized protein</fullName>
    </submittedName>
</protein>
<proteinExistence type="predicted"/>
<keyword evidence="3" id="KW-1185">Reference proteome</keyword>
<feature type="region of interest" description="Disordered" evidence="1">
    <location>
        <begin position="1"/>
        <end position="28"/>
    </location>
</feature>
<accession>A0A7U8GQS5</accession>
<dbReference type="EMBL" id="AAOW01000052">
    <property type="protein sequence ID" value="EAR59458.1"/>
    <property type="molecule type" value="Genomic_DNA"/>
</dbReference>
<name>A0A7U8GQS5_NEPCE</name>
<evidence type="ECO:0000313" key="2">
    <source>
        <dbReference type="EMBL" id="EAR59458.1"/>
    </source>
</evidence>
<feature type="non-terminal residue" evidence="2">
    <location>
        <position position="1"/>
    </location>
</feature>
<organism evidence="2 3">
    <name type="scientific">Neptuniibacter caesariensis</name>
    <dbReference type="NCBI Taxonomy" id="207954"/>
    <lineage>
        <taxon>Bacteria</taxon>
        <taxon>Pseudomonadati</taxon>
        <taxon>Pseudomonadota</taxon>
        <taxon>Gammaproteobacteria</taxon>
        <taxon>Oceanospirillales</taxon>
        <taxon>Oceanospirillaceae</taxon>
        <taxon>Neptuniibacter</taxon>
    </lineage>
</organism>
<evidence type="ECO:0000313" key="3">
    <source>
        <dbReference type="Proteomes" id="UP000002171"/>
    </source>
</evidence>
<sequence length="28" mass="2906">KKGVITDSNTTTSDTKKPAMEARAGLKG</sequence>
<comment type="caution">
    <text evidence="2">The sequence shown here is derived from an EMBL/GenBank/DDBJ whole genome shotgun (WGS) entry which is preliminary data.</text>
</comment>
<feature type="compositionally biased region" description="Low complexity" evidence="1">
    <location>
        <begin position="1"/>
        <end position="13"/>
    </location>
</feature>
<gene>
    <name evidence="2" type="ORF">MED92_15710</name>
</gene>